<dbReference type="RefSeq" id="WP_377178765.1">
    <property type="nucleotide sequence ID" value="NZ_JBHUJB010000079.1"/>
</dbReference>
<evidence type="ECO:0008006" key="3">
    <source>
        <dbReference type="Google" id="ProtNLM"/>
    </source>
</evidence>
<protein>
    <recommendedName>
        <fullName evidence="3">VOC domain-containing protein</fullName>
    </recommendedName>
</protein>
<dbReference type="EMBL" id="JBHUJB010000079">
    <property type="protein sequence ID" value="MFD2160417.1"/>
    <property type="molecule type" value="Genomic_DNA"/>
</dbReference>
<name>A0ABW4ZFU4_9BACT</name>
<evidence type="ECO:0000313" key="1">
    <source>
        <dbReference type="EMBL" id="MFD2160417.1"/>
    </source>
</evidence>
<dbReference type="InterPro" id="IPR029068">
    <property type="entry name" value="Glyas_Bleomycin-R_OHBP_Dase"/>
</dbReference>
<dbReference type="SUPFAM" id="SSF54593">
    <property type="entry name" value="Glyoxalase/Bleomycin resistance protein/Dihydroxybiphenyl dioxygenase"/>
    <property type="match status" value="1"/>
</dbReference>
<evidence type="ECO:0000313" key="2">
    <source>
        <dbReference type="Proteomes" id="UP001597389"/>
    </source>
</evidence>
<comment type="caution">
    <text evidence="1">The sequence shown here is derived from an EMBL/GenBank/DDBJ whole genome shotgun (WGS) entry which is preliminary data.</text>
</comment>
<proteinExistence type="predicted"/>
<reference evidence="2" key="1">
    <citation type="journal article" date="2019" name="Int. J. Syst. Evol. Microbiol.">
        <title>The Global Catalogue of Microorganisms (GCM) 10K type strain sequencing project: providing services to taxonomists for standard genome sequencing and annotation.</title>
        <authorList>
            <consortium name="The Broad Institute Genomics Platform"/>
            <consortium name="The Broad Institute Genome Sequencing Center for Infectious Disease"/>
            <person name="Wu L."/>
            <person name="Ma J."/>
        </authorList>
    </citation>
    <scope>NUCLEOTIDE SEQUENCE [LARGE SCALE GENOMIC DNA]</scope>
    <source>
        <strain evidence="2">CCUG 57942</strain>
    </source>
</reference>
<dbReference type="Proteomes" id="UP001597389">
    <property type="component" value="Unassembled WGS sequence"/>
</dbReference>
<sequence>MRNDEVPVVRPYYLVDDIEEAITSASAAGAKIAMKPMEISDLGKFAIYVHGGIETGLWEL</sequence>
<organism evidence="1 2">
    <name type="scientific">Rubritalea tangerina</name>
    <dbReference type="NCBI Taxonomy" id="430798"/>
    <lineage>
        <taxon>Bacteria</taxon>
        <taxon>Pseudomonadati</taxon>
        <taxon>Verrucomicrobiota</taxon>
        <taxon>Verrucomicrobiia</taxon>
        <taxon>Verrucomicrobiales</taxon>
        <taxon>Rubritaleaceae</taxon>
        <taxon>Rubritalea</taxon>
    </lineage>
</organism>
<keyword evidence="2" id="KW-1185">Reference proteome</keyword>
<accession>A0ABW4ZFU4</accession>
<gene>
    <name evidence="1" type="ORF">ACFSW8_16050</name>
</gene>
<dbReference type="Gene3D" id="3.10.180.10">
    <property type="entry name" value="2,3-Dihydroxybiphenyl 1,2-Dioxygenase, domain 1"/>
    <property type="match status" value="1"/>
</dbReference>